<feature type="signal peptide" evidence="1">
    <location>
        <begin position="1"/>
        <end position="20"/>
    </location>
</feature>
<organism evidence="2 3">
    <name type="scientific">Mucilaginibacter conchicola</name>
    <dbReference type="NCBI Taxonomy" id="2303333"/>
    <lineage>
        <taxon>Bacteria</taxon>
        <taxon>Pseudomonadati</taxon>
        <taxon>Bacteroidota</taxon>
        <taxon>Sphingobacteriia</taxon>
        <taxon>Sphingobacteriales</taxon>
        <taxon>Sphingobacteriaceae</taxon>
        <taxon>Mucilaginibacter</taxon>
    </lineage>
</organism>
<feature type="chain" id="PRO_5016606083" description="Lipocalin-like domain-containing protein" evidence="1">
    <location>
        <begin position="21"/>
        <end position="278"/>
    </location>
</feature>
<evidence type="ECO:0000313" key="2">
    <source>
        <dbReference type="EMBL" id="RFZ92015.1"/>
    </source>
</evidence>
<dbReference type="RefSeq" id="WP_117391726.1">
    <property type="nucleotide sequence ID" value="NZ_QWDC01000002.1"/>
</dbReference>
<comment type="caution">
    <text evidence="2">The sequence shown here is derived from an EMBL/GenBank/DDBJ whole genome shotgun (WGS) entry which is preliminary data.</text>
</comment>
<sequence length="278" mass="31179">MKYFILPLLALAFLASCKNKAPKQEQQQDTISTKPSSNTTADLIAKFKPIFTGNWVKISYIDKVIATKSPLAAMDKVKGITCILFDRHKVEGDSLMVLLGWENHDSSESPLRFKRGKRENSLQLGDSEIQYSVIKGDTVLTLYWVGENHKVTTTVYKKSPLANDNLGTGLEYFINKGLVAGNYIMTDSNAVKSKVSLSANGIIKGFSPFKTYNIHNDLNEEPMDNLDRIGFSDGKTVPYTWFTFKITGDTLKLFSTKPNADSSLLEIDKLRYTLIRQK</sequence>
<dbReference type="EMBL" id="QWDC01000002">
    <property type="protein sequence ID" value="RFZ92015.1"/>
    <property type="molecule type" value="Genomic_DNA"/>
</dbReference>
<keyword evidence="1" id="KW-0732">Signal</keyword>
<reference evidence="2 3" key="1">
    <citation type="submission" date="2018-08" db="EMBL/GenBank/DDBJ databases">
        <title>Mucilaginibacter sp. MYSH2.</title>
        <authorList>
            <person name="Seo T."/>
        </authorList>
    </citation>
    <scope>NUCLEOTIDE SEQUENCE [LARGE SCALE GENOMIC DNA]</scope>
    <source>
        <strain evidence="2 3">MYSH2</strain>
    </source>
</reference>
<name>A0A372NRZ2_9SPHI</name>
<dbReference type="OrthoDB" id="886674at2"/>
<protein>
    <recommendedName>
        <fullName evidence="4">Lipocalin-like domain-containing protein</fullName>
    </recommendedName>
</protein>
<evidence type="ECO:0000313" key="3">
    <source>
        <dbReference type="Proteomes" id="UP000264217"/>
    </source>
</evidence>
<proteinExistence type="predicted"/>
<dbReference type="AlphaFoldDB" id="A0A372NRZ2"/>
<evidence type="ECO:0008006" key="4">
    <source>
        <dbReference type="Google" id="ProtNLM"/>
    </source>
</evidence>
<dbReference type="Proteomes" id="UP000264217">
    <property type="component" value="Unassembled WGS sequence"/>
</dbReference>
<evidence type="ECO:0000256" key="1">
    <source>
        <dbReference type="SAM" id="SignalP"/>
    </source>
</evidence>
<dbReference type="PROSITE" id="PS51257">
    <property type="entry name" value="PROKAR_LIPOPROTEIN"/>
    <property type="match status" value="1"/>
</dbReference>
<keyword evidence="3" id="KW-1185">Reference proteome</keyword>
<gene>
    <name evidence="2" type="ORF">D0C36_11245</name>
</gene>
<accession>A0A372NRZ2</accession>